<keyword evidence="2" id="KW-0238">DNA-binding</keyword>
<protein>
    <submittedName>
        <fullName evidence="5">GntR family transcriptional regulator</fullName>
    </submittedName>
</protein>
<evidence type="ECO:0000313" key="5">
    <source>
        <dbReference type="EMBL" id="PAV30841.1"/>
    </source>
</evidence>
<dbReference type="EMBL" id="NPOA01000002">
    <property type="protein sequence ID" value="PAV30841.1"/>
    <property type="molecule type" value="Genomic_DNA"/>
</dbReference>
<accession>A0A2A2IFR8</accession>
<dbReference type="GO" id="GO:0003677">
    <property type="term" value="F:DNA binding"/>
    <property type="evidence" value="ECO:0007669"/>
    <property type="project" value="UniProtKB-KW"/>
</dbReference>
<evidence type="ECO:0000256" key="1">
    <source>
        <dbReference type="ARBA" id="ARBA00023015"/>
    </source>
</evidence>
<dbReference type="InterPro" id="IPR011711">
    <property type="entry name" value="GntR_C"/>
</dbReference>
<evidence type="ECO:0000259" key="4">
    <source>
        <dbReference type="PROSITE" id="PS50949"/>
    </source>
</evidence>
<name>A0A2A2IFR8_9BACI</name>
<dbReference type="InterPro" id="IPR008920">
    <property type="entry name" value="TF_FadR/GntR_C"/>
</dbReference>
<dbReference type="Pfam" id="PF07729">
    <property type="entry name" value="FCD"/>
    <property type="match status" value="1"/>
</dbReference>
<organism evidence="5 6">
    <name type="scientific">Virgibacillus profundi</name>
    <dbReference type="NCBI Taxonomy" id="2024555"/>
    <lineage>
        <taxon>Bacteria</taxon>
        <taxon>Bacillati</taxon>
        <taxon>Bacillota</taxon>
        <taxon>Bacilli</taxon>
        <taxon>Bacillales</taxon>
        <taxon>Bacillaceae</taxon>
        <taxon>Virgibacillus</taxon>
    </lineage>
</organism>
<dbReference type="PROSITE" id="PS50949">
    <property type="entry name" value="HTH_GNTR"/>
    <property type="match status" value="1"/>
</dbReference>
<keyword evidence="3" id="KW-0804">Transcription</keyword>
<evidence type="ECO:0000313" key="6">
    <source>
        <dbReference type="Proteomes" id="UP000218887"/>
    </source>
</evidence>
<dbReference type="Gene3D" id="1.20.120.530">
    <property type="entry name" value="GntR ligand-binding domain-like"/>
    <property type="match status" value="1"/>
</dbReference>
<comment type="caution">
    <text evidence="5">The sequence shown here is derived from an EMBL/GenBank/DDBJ whole genome shotgun (WGS) entry which is preliminary data.</text>
</comment>
<dbReference type="InterPro" id="IPR000524">
    <property type="entry name" value="Tscrpt_reg_HTH_GntR"/>
</dbReference>
<dbReference type="CDD" id="cd07377">
    <property type="entry name" value="WHTH_GntR"/>
    <property type="match status" value="1"/>
</dbReference>
<dbReference type="SUPFAM" id="SSF48008">
    <property type="entry name" value="GntR ligand-binding domain-like"/>
    <property type="match status" value="1"/>
</dbReference>
<keyword evidence="6" id="KW-1185">Reference proteome</keyword>
<evidence type="ECO:0000256" key="2">
    <source>
        <dbReference type="ARBA" id="ARBA00023125"/>
    </source>
</evidence>
<proteinExistence type="predicted"/>
<dbReference type="Gene3D" id="1.10.10.10">
    <property type="entry name" value="Winged helix-like DNA-binding domain superfamily/Winged helix DNA-binding domain"/>
    <property type="match status" value="1"/>
</dbReference>
<dbReference type="SMART" id="SM00895">
    <property type="entry name" value="FCD"/>
    <property type="match status" value="1"/>
</dbReference>
<dbReference type="InterPro" id="IPR036388">
    <property type="entry name" value="WH-like_DNA-bd_sf"/>
</dbReference>
<dbReference type="Pfam" id="PF00392">
    <property type="entry name" value="GntR"/>
    <property type="match status" value="1"/>
</dbReference>
<dbReference type="AlphaFoldDB" id="A0A2A2IFR8"/>
<dbReference type="Proteomes" id="UP000218887">
    <property type="component" value="Unassembled WGS sequence"/>
</dbReference>
<dbReference type="PANTHER" id="PTHR43537:SF5">
    <property type="entry name" value="UXU OPERON TRANSCRIPTIONAL REGULATOR"/>
    <property type="match status" value="1"/>
</dbReference>
<feature type="domain" description="HTH gntR-type" evidence="4">
    <location>
        <begin position="5"/>
        <end position="72"/>
    </location>
</feature>
<dbReference type="OrthoDB" id="574518at2"/>
<dbReference type="GO" id="GO:0003700">
    <property type="term" value="F:DNA-binding transcription factor activity"/>
    <property type="evidence" value="ECO:0007669"/>
    <property type="project" value="InterPro"/>
</dbReference>
<dbReference type="InterPro" id="IPR036390">
    <property type="entry name" value="WH_DNA-bd_sf"/>
</dbReference>
<dbReference type="SMART" id="SM00345">
    <property type="entry name" value="HTH_GNTR"/>
    <property type="match status" value="1"/>
</dbReference>
<evidence type="ECO:0000256" key="3">
    <source>
        <dbReference type="ARBA" id="ARBA00023163"/>
    </source>
</evidence>
<keyword evidence="1" id="KW-0805">Transcription regulation</keyword>
<gene>
    <name evidence="5" type="ORF">CIL05_03725</name>
</gene>
<dbReference type="PANTHER" id="PTHR43537">
    <property type="entry name" value="TRANSCRIPTIONAL REGULATOR, GNTR FAMILY"/>
    <property type="match status" value="1"/>
</dbReference>
<sequence length="224" mass="26134">MKENQSIKQFVYNKIKEAILTRKLPPGKQLVEHTISRNLNVSRTPIRNAIDMLDSDGLIEIIPNRGAFVINPSIDEILQAYHLRKELEIMAVGMSINNLQKEDFIQMEGFIKEENEALHKKDVIKYLEANQNFHMAITKKCGNRFLIEFVDKLISRTSVYLILFDVFFEVNAPQAYGYKEHLEIIQLLKQKKNKDVENYLSKHFNNAIKSLDVQTEYKDLDSIF</sequence>
<reference evidence="5 6" key="1">
    <citation type="submission" date="2017-08" db="EMBL/GenBank/DDBJ databases">
        <title>Virgibacillus indicus sp. nov. and Virgibacillus profoundi sp. nov, two moderately halophilic bacteria isolated from marine sediment by using the Microfluidic Streak Plate.</title>
        <authorList>
            <person name="Xu B."/>
            <person name="Hu B."/>
            <person name="Wang J."/>
            <person name="Zhu Y."/>
            <person name="Huang L."/>
            <person name="Du W."/>
            <person name="Huang Y."/>
        </authorList>
    </citation>
    <scope>NUCLEOTIDE SEQUENCE [LARGE SCALE GENOMIC DNA]</scope>
    <source>
        <strain evidence="5 6">IO3-P3-H5</strain>
    </source>
</reference>
<dbReference type="RefSeq" id="WP_095654171.1">
    <property type="nucleotide sequence ID" value="NZ_NPOA01000002.1"/>
</dbReference>
<dbReference type="SUPFAM" id="SSF46785">
    <property type="entry name" value="Winged helix' DNA-binding domain"/>
    <property type="match status" value="1"/>
</dbReference>